<accession>A0A2P2QCP8</accession>
<proteinExistence type="predicted"/>
<evidence type="ECO:0000313" key="1">
    <source>
        <dbReference type="EMBL" id="MBX64768.1"/>
    </source>
</evidence>
<dbReference type="AlphaFoldDB" id="A0A2P2QCP8"/>
<reference evidence="1" key="1">
    <citation type="submission" date="2018-02" db="EMBL/GenBank/DDBJ databases">
        <title>Rhizophora mucronata_Transcriptome.</title>
        <authorList>
            <person name="Meera S.P."/>
            <person name="Sreeshan A."/>
            <person name="Augustine A."/>
        </authorList>
    </citation>
    <scope>NUCLEOTIDE SEQUENCE</scope>
    <source>
        <tissue evidence="1">Leaf</tissue>
    </source>
</reference>
<dbReference type="EMBL" id="GGEC01084284">
    <property type="protein sequence ID" value="MBX64768.1"/>
    <property type="molecule type" value="Transcribed_RNA"/>
</dbReference>
<organism evidence="1">
    <name type="scientific">Rhizophora mucronata</name>
    <name type="common">Asiatic mangrove</name>
    <dbReference type="NCBI Taxonomy" id="61149"/>
    <lineage>
        <taxon>Eukaryota</taxon>
        <taxon>Viridiplantae</taxon>
        <taxon>Streptophyta</taxon>
        <taxon>Embryophyta</taxon>
        <taxon>Tracheophyta</taxon>
        <taxon>Spermatophyta</taxon>
        <taxon>Magnoliopsida</taxon>
        <taxon>eudicotyledons</taxon>
        <taxon>Gunneridae</taxon>
        <taxon>Pentapetalae</taxon>
        <taxon>rosids</taxon>
        <taxon>fabids</taxon>
        <taxon>Malpighiales</taxon>
        <taxon>Rhizophoraceae</taxon>
        <taxon>Rhizophora</taxon>
    </lineage>
</organism>
<name>A0A2P2QCP8_RHIMU</name>
<sequence>MAMAECVYAENKVPVKELSILLSVNSPLVQITISTHPSSFFKNLIMKLYSSKFLSGLKIMEVPILGHCAYTFPLSQ</sequence>
<protein>
    <submittedName>
        <fullName evidence="1">Uncharacterized protein</fullName>
    </submittedName>
</protein>